<evidence type="ECO:0000256" key="2">
    <source>
        <dbReference type="SAM" id="Phobius"/>
    </source>
</evidence>
<feature type="transmembrane region" description="Helical" evidence="2">
    <location>
        <begin position="85"/>
        <end position="104"/>
    </location>
</feature>
<evidence type="ECO:0000256" key="1">
    <source>
        <dbReference type="SAM" id="MobiDB-lite"/>
    </source>
</evidence>
<feature type="compositionally biased region" description="Low complexity" evidence="1">
    <location>
        <begin position="19"/>
        <end position="42"/>
    </location>
</feature>
<keyword evidence="4" id="KW-1185">Reference proteome</keyword>
<dbReference type="Proteomes" id="UP001499851">
    <property type="component" value="Unassembled WGS sequence"/>
</dbReference>
<sequence>MVITEPTQPERGEGREPDAAAAPEGPEPGPAADATADGGAPEPKADDERWRRFASGADPAAPRTAPPGRVRRTGRLAARAARSEWTIAALVSALLAVAMTWPLAKDLTTVIPHDLGDPLLQAYTLGWIGEALRTDPAGVWSTNSFWPNPDSLLFTDTLFGYAPAALLATDAASTLVVYNVLFIATFALAFLGAYALLRQLGARVAGSAVGAAAFAYAPWKLAHLGHLNVLSSGAIALALAMLARGHGWSLRDGFRPERQRPGWIVAGWLVALWQFSIGVALGLSFVYLMLAIAVVVGLFWLVKRPALNWRTVVADGAGGVVFSLGVLWIADRHASVAQAYPETVRDYGYVQFFSPGWQSFIIAPEESRLWGAAHEAARTDLTWPPEQTLLVGFTVLALAIAGLIWSSWSRWQRWCLALGTALLTALAMGPNFLDHGRWAWGLLYEYAPGFDAVRTPGRMVLYISLLLAVLAAGTLTRLADDADAVAHESRVDRRLDRVRAPRRVHALLFLPIVFVLWEGLMVPDFHEPDPAPLDVSALDGPVLFLPSDGRDTRVQFWTVDGFVDMVNGSAAFTPAATSEIRDLSKSFPSEGAVDALREAGVETVVVVPDWLPGSDWAGVDTETDPFGVDVERTDDAIVYDLNP</sequence>
<proteinExistence type="predicted"/>
<feature type="region of interest" description="Disordered" evidence="1">
    <location>
        <begin position="1"/>
        <end position="73"/>
    </location>
</feature>
<evidence type="ECO:0008006" key="5">
    <source>
        <dbReference type="Google" id="ProtNLM"/>
    </source>
</evidence>
<organism evidence="3 4">
    <name type="scientific">Glycomyces endophyticus</name>
    <dbReference type="NCBI Taxonomy" id="480996"/>
    <lineage>
        <taxon>Bacteria</taxon>
        <taxon>Bacillati</taxon>
        <taxon>Actinomycetota</taxon>
        <taxon>Actinomycetes</taxon>
        <taxon>Glycomycetales</taxon>
        <taxon>Glycomycetaceae</taxon>
        <taxon>Glycomyces</taxon>
    </lineage>
</organism>
<accession>A0ABN2FYL7</accession>
<dbReference type="RefSeq" id="WP_344481151.1">
    <property type="nucleotide sequence ID" value="NZ_BAAAQF010000002.1"/>
</dbReference>
<dbReference type="EMBL" id="BAAAQF010000002">
    <property type="protein sequence ID" value="GAA1662188.1"/>
    <property type="molecule type" value="Genomic_DNA"/>
</dbReference>
<keyword evidence="2" id="KW-1133">Transmembrane helix</keyword>
<comment type="caution">
    <text evidence="3">The sequence shown here is derived from an EMBL/GenBank/DDBJ whole genome shotgun (WGS) entry which is preliminary data.</text>
</comment>
<name>A0ABN2FYL7_9ACTN</name>
<evidence type="ECO:0000313" key="3">
    <source>
        <dbReference type="EMBL" id="GAA1662188.1"/>
    </source>
</evidence>
<keyword evidence="2" id="KW-0472">Membrane</keyword>
<feature type="transmembrane region" description="Helical" evidence="2">
    <location>
        <begin position="285"/>
        <end position="302"/>
    </location>
</feature>
<feature type="transmembrane region" description="Helical" evidence="2">
    <location>
        <begin position="459"/>
        <end position="479"/>
    </location>
</feature>
<feature type="transmembrane region" description="Helical" evidence="2">
    <location>
        <begin position="309"/>
        <end position="330"/>
    </location>
</feature>
<feature type="transmembrane region" description="Helical" evidence="2">
    <location>
        <begin position="389"/>
        <end position="408"/>
    </location>
</feature>
<protein>
    <recommendedName>
        <fullName evidence="5">4-amino-4-deoxy-L-arabinose transferase</fullName>
    </recommendedName>
</protein>
<gene>
    <name evidence="3" type="ORF">GCM10009830_04240</name>
</gene>
<feature type="transmembrane region" description="Helical" evidence="2">
    <location>
        <begin position="176"/>
        <end position="197"/>
    </location>
</feature>
<evidence type="ECO:0000313" key="4">
    <source>
        <dbReference type="Proteomes" id="UP001499851"/>
    </source>
</evidence>
<feature type="transmembrane region" description="Helical" evidence="2">
    <location>
        <begin position="500"/>
        <end position="517"/>
    </location>
</feature>
<reference evidence="3 4" key="1">
    <citation type="journal article" date="2019" name="Int. J. Syst. Evol. Microbiol.">
        <title>The Global Catalogue of Microorganisms (GCM) 10K type strain sequencing project: providing services to taxonomists for standard genome sequencing and annotation.</title>
        <authorList>
            <consortium name="The Broad Institute Genomics Platform"/>
            <consortium name="The Broad Institute Genome Sequencing Center for Infectious Disease"/>
            <person name="Wu L."/>
            <person name="Ma J."/>
        </authorList>
    </citation>
    <scope>NUCLEOTIDE SEQUENCE [LARGE SCALE GENOMIC DNA]</scope>
    <source>
        <strain evidence="3 4">JCM 16001</strain>
    </source>
</reference>
<feature type="compositionally biased region" description="Basic and acidic residues" evidence="1">
    <location>
        <begin position="8"/>
        <end position="18"/>
    </location>
</feature>
<feature type="transmembrane region" description="Helical" evidence="2">
    <location>
        <begin position="415"/>
        <end position="433"/>
    </location>
</feature>
<keyword evidence="2" id="KW-0812">Transmembrane</keyword>
<feature type="transmembrane region" description="Helical" evidence="2">
    <location>
        <begin position="225"/>
        <end position="243"/>
    </location>
</feature>